<feature type="non-terminal residue" evidence="1">
    <location>
        <position position="1"/>
    </location>
</feature>
<sequence>EYMAVKARRKALQDKVYQIQMNELKELRQKGFSDDINDISKVFSIVLKISEYANKEQKQALLKDPLLIRTTQKAKAMAAEFEAKGKWLDAYTICYSKLMRIYQDNEAYSDYAEQLLEKADIWASLQDSPCETCEERYAGIKKQMFINAVDVLDSSYVNIIDYRRMTIKGIGRCKLSAEVMSKLGVDNEYNKMTNAQYAAWLEALEKIVNEINQSQTDMSKDEFVDVFNKLLAMNESSRTGTALSVTLLIAQFAKGAMSGLDPYTVIY</sequence>
<comment type="caution">
    <text evidence="1">The sequence shown here is derived from an EMBL/GenBank/DDBJ whole genome shotgun (WGS) entry which is preliminary data.</text>
</comment>
<dbReference type="EMBL" id="BARU01004191">
    <property type="protein sequence ID" value="GAH18864.1"/>
    <property type="molecule type" value="Genomic_DNA"/>
</dbReference>
<evidence type="ECO:0000313" key="1">
    <source>
        <dbReference type="EMBL" id="GAH18864.1"/>
    </source>
</evidence>
<accession>X1EP17</accession>
<feature type="non-terminal residue" evidence="1">
    <location>
        <position position="267"/>
    </location>
</feature>
<gene>
    <name evidence="1" type="ORF">S03H2_08576</name>
</gene>
<proteinExistence type="predicted"/>
<name>X1EP17_9ZZZZ</name>
<dbReference type="AlphaFoldDB" id="X1EP17"/>
<reference evidence="1" key="1">
    <citation type="journal article" date="2014" name="Front. Microbiol.">
        <title>High frequency of phylogenetically diverse reductive dehalogenase-homologous genes in deep subseafloor sedimentary metagenomes.</title>
        <authorList>
            <person name="Kawai M."/>
            <person name="Futagami T."/>
            <person name="Toyoda A."/>
            <person name="Takaki Y."/>
            <person name="Nishi S."/>
            <person name="Hori S."/>
            <person name="Arai W."/>
            <person name="Tsubouchi T."/>
            <person name="Morono Y."/>
            <person name="Uchiyama I."/>
            <person name="Ito T."/>
            <person name="Fujiyama A."/>
            <person name="Inagaki F."/>
            <person name="Takami H."/>
        </authorList>
    </citation>
    <scope>NUCLEOTIDE SEQUENCE</scope>
    <source>
        <strain evidence="1">Expedition CK06-06</strain>
    </source>
</reference>
<protein>
    <submittedName>
        <fullName evidence="1">Uncharacterized protein</fullName>
    </submittedName>
</protein>
<organism evidence="1">
    <name type="scientific">marine sediment metagenome</name>
    <dbReference type="NCBI Taxonomy" id="412755"/>
    <lineage>
        <taxon>unclassified sequences</taxon>
        <taxon>metagenomes</taxon>
        <taxon>ecological metagenomes</taxon>
    </lineage>
</organism>